<dbReference type="InterPro" id="IPR014048">
    <property type="entry name" value="MethylDNA_cys_MeTrfase_DNA-bd"/>
</dbReference>
<comment type="similarity">
    <text evidence="2">Belongs to the MGMT family.</text>
</comment>
<evidence type="ECO:0000256" key="6">
    <source>
        <dbReference type="ARBA" id="ARBA00022763"/>
    </source>
</evidence>
<dbReference type="OrthoDB" id="9802228at2"/>
<evidence type="ECO:0000256" key="10">
    <source>
        <dbReference type="PIRSR" id="PIRSR000409-1"/>
    </source>
</evidence>
<dbReference type="GO" id="GO:0003908">
    <property type="term" value="F:methylated-DNA-[protein]-cysteine S-methyltransferase activity"/>
    <property type="evidence" value="ECO:0007669"/>
    <property type="project" value="UniProtKB-EC"/>
</dbReference>
<feature type="domain" description="HTH araC/xylS-type" evidence="12">
    <location>
        <begin position="82"/>
        <end position="181"/>
    </location>
</feature>
<evidence type="ECO:0000256" key="1">
    <source>
        <dbReference type="ARBA" id="ARBA00001286"/>
    </source>
</evidence>
<evidence type="ECO:0000256" key="4">
    <source>
        <dbReference type="ARBA" id="ARBA00022603"/>
    </source>
</evidence>
<comment type="cofactor">
    <cofactor evidence="11">
        <name>Zn(2+)</name>
        <dbReference type="ChEBI" id="CHEBI:29105"/>
    </cofactor>
    <text evidence="11">Binds 1 zinc ion per subunit.</text>
</comment>
<evidence type="ECO:0000256" key="11">
    <source>
        <dbReference type="PIRSR" id="PIRSR000409-3"/>
    </source>
</evidence>
<gene>
    <name evidence="13" type="ORF">CBF29_03025</name>
</gene>
<dbReference type="Proteomes" id="UP000287605">
    <property type="component" value="Unassembled WGS sequence"/>
</dbReference>
<keyword evidence="11" id="KW-0479">Metal-binding</keyword>
<proteinExistence type="inferred from homology"/>
<dbReference type="FunFam" id="1.10.10.10:FF:000214">
    <property type="entry name" value="Methylated-DNA--protein-cysteine methyltransferase"/>
    <property type="match status" value="1"/>
</dbReference>
<keyword evidence="4" id="KW-0489">Methyltransferase</keyword>
<dbReference type="PIRSF" id="PIRSF000409">
    <property type="entry name" value="Ada"/>
    <property type="match status" value="1"/>
</dbReference>
<dbReference type="InterPro" id="IPR036217">
    <property type="entry name" value="MethylDNA_cys_MeTrfase_DNAb"/>
</dbReference>
<dbReference type="InterPro" id="IPR036631">
    <property type="entry name" value="MGMT_N_sf"/>
</dbReference>
<dbReference type="SMART" id="SM00342">
    <property type="entry name" value="HTH_ARAC"/>
    <property type="match status" value="1"/>
</dbReference>
<sequence length="355" mass="40310">MGISEKKQKEYYQAFLNRDSTYDGIFFIGIKTTGIFCHATCSARKPKFENCDFFNDAESALIAGYRPCKKCLPLSFPGEMPEEVRVMVEAVEQEPEKRWTEKDFEALGMHSATARRKFKQFYGMTFVQYARSRRMGLAFSAIRKGQKVIDNQLEAGYESSSGFHDAFTKIMGDVPSKAKDLRILFADWFNTPLGPMVSVADDDFLYLLEFADRRALEREIERLRKRMKVRILPGKTKISQQIAEEMGQYFTGNLRTFKTPLFLSGTPFQQKVWQALTTIPYGETKSYKDLAQAVGIPTGYRAIGNANGANQLAIIIPCHRVVKSSGELGGYGGKPYRKEWLLNFEKGELDGKGKM</sequence>
<feature type="binding site" evidence="11">
    <location>
        <position position="68"/>
    </location>
    <ligand>
        <name>Zn(2+)</name>
        <dbReference type="ChEBI" id="CHEBI:29105"/>
    </ligand>
</feature>
<reference evidence="13 14" key="1">
    <citation type="submission" date="2017-05" db="EMBL/GenBank/DDBJ databases">
        <title>Vagococcus spp. assemblies.</title>
        <authorList>
            <person name="Gulvik C.A."/>
        </authorList>
    </citation>
    <scope>NUCLEOTIDE SEQUENCE [LARGE SCALE GENOMIC DNA]</scope>
    <source>
        <strain evidence="13 14">CCUG 51432</strain>
    </source>
</reference>
<dbReference type="PANTHER" id="PTHR10815:SF5">
    <property type="entry name" value="METHYLATED-DNA--PROTEIN-CYSTEINE METHYLTRANSFERASE"/>
    <property type="match status" value="1"/>
</dbReference>
<dbReference type="InterPro" id="IPR018060">
    <property type="entry name" value="HTH_AraC"/>
</dbReference>
<feature type="binding site" evidence="11">
    <location>
        <position position="71"/>
    </location>
    <ligand>
        <name>Zn(2+)</name>
        <dbReference type="ChEBI" id="CHEBI:29105"/>
    </ligand>
</feature>
<evidence type="ECO:0000256" key="7">
    <source>
        <dbReference type="ARBA" id="ARBA00023159"/>
    </source>
</evidence>
<dbReference type="PROSITE" id="PS00374">
    <property type="entry name" value="MGMT"/>
    <property type="match status" value="1"/>
</dbReference>
<evidence type="ECO:0000259" key="12">
    <source>
        <dbReference type="PROSITE" id="PS01124"/>
    </source>
</evidence>
<dbReference type="Pfam" id="PF12833">
    <property type="entry name" value="HTH_18"/>
    <property type="match status" value="1"/>
</dbReference>
<feature type="binding site" evidence="11">
    <location>
        <position position="37"/>
    </location>
    <ligand>
        <name>Zn(2+)</name>
        <dbReference type="ChEBI" id="CHEBI:29105"/>
    </ligand>
</feature>
<feature type="active site" description="Nucleophile; methyl group acceptor from either O6-methylguanine or O4-methylthymine" evidence="10">
    <location>
        <position position="318"/>
    </location>
</feature>
<keyword evidence="8" id="KW-0234">DNA repair</keyword>
<dbReference type="RefSeq" id="WP_126807174.1">
    <property type="nucleotide sequence ID" value="NZ_NGKA01000003.1"/>
</dbReference>
<dbReference type="EMBL" id="NGKA01000003">
    <property type="protein sequence ID" value="RSU14288.1"/>
    <property type="molecule type" value="Genomic_DNA"/>
</dbReference>
<keyword evidence="14" id="KW-1185">Reference proteome</keyword>
<protein>
    <recommendedName>
        <fullName evidence="3">methylated-DNA--[protein]-cysteine S-methyltransferase</fullName>
        <ecNumber evidence="3">2.1.1.63</ecNumber>
    </recommendedName>
</protein>
<name>A0A430B1V3_9ENTE</name>
<dbReference type="AlphaFoldDB" id="A0A430B1V3"/>
<dbReference type="SUPFAM" id="SSF53155">
    <property type="entry name" value="Methylated DNA-protein cysteine methyltransferase domain"/>
    <property type="match status" value="1"/>
</dbReference>
<dbReference type="InterPro" id="IPR036388">
    <property type="entry name" value="WH-like_DNA-bd_sf"/>
</dbReference>
<dbReference type="SUPFAM" id="SSF46767">
    <property type="entry name" value="Methylated DNA-protein cysteine methyltransferase, C-terminal domain"/>
    <property type="match status" value="1"/>
</dbReference>
<evidence type="ECO:0000256" key="3">
    <source>
        <dbReference type="ARBA" id="ARBA00011918"/>
    </source>
</evidence>
<dbReference type="GO" id="GO:0043565">
    <property type="term" value="F:sequence-specific DNA binding"/>
    <property type="evidence" value="ECO:0007669"/>
    <property type="project" value="InterPro"/>
</dbReference>
<keyword evidence="11" id="KW-0862">Zinc</keyword>
<keyword evidence="6" id="KW-0227">DNA damage</keyword>
<evidence type="ECO:0000313" key="13">
    <source>
        <dbReference type="EMBL" id="RSU14288.1"/>
    </source>
</evidence>
<organism evidence="13 14">
    <name type="scientific">Vagococcus elongatus</name>
    <dbReference type="NCBI Taxonomy" id="180344"/>
    <lineage>
        <taxon>Bacteria</taxon>
        <taxon>Bacillati</taxon>
        <taxon>Bacillota</taxon>
        <taxon>Bacilli</taxon>
        <taxon>Lactobacillales</taxon>
        <taxon>Enterococcaceae</taxon>
        <taxon>Vagococcus</taxon>
    </lineage>
</organism>
<dbReference type="CDD" id="cd06445">
    <property type="entry name" value="ATase"/>
    <property type="match status" value="1"/>
</dbReference>
<evidence type="ECO:0000313" key="14">
    <source>
        <dbReference type="Proteomes" id="UP000287605"/>
    </source>
</evidence>
<feature type="binding site" evidence="11">
    <location>
        <position position="41"/>
    </location>
    <ligand>
        <name>Zn(2+)</name>
        <dbReference type="ChEBI" id="CHEBI:29105"/>
    </ligand>
</feature>
<dbReference type="Gene3D" id="3.40.10.10">
    <property type="entry name" value="DNA Methylphosphotriester Repair Domain"/>
    <property type="match status" value="1"/>
</dbReference>
<comment type="catalytic activity">
    <reaction evidence="1">
        <text>a 4-O-methyl-thymidine in DNA + L-cysteinyl-[protein] = a thymidine in DNA + S-methyl-L-cysteinyl-[protein]</text>
        <dbReference type="Rhea" id="RHEA:53428"/>
        <dbReference type="Rhea" id="RHEA-COMP:10131"/>
        <dbReference type="Rhea" id="RHEA-COMP:10132"/>
        <dbReference type="Rhea" id="RHEA-COMP:13555"/>
        <dbReference type="Rhea" id="RHEA-COMP:13556"/>
        <dbReference type="ChEBI" id="CHEBI:29950"/>
        <dbReference type="ChEBI" id="CHEBI:82612"/>
        <dbReference type="ChEBI" id="CHEBI:137386"/>
        <dbReference type="ChEBI" id="CHEBI:137387"/>
        <dbReference type="EC" id="2.1.1.63"/>
    </reaction>
</comment>
<dbReference type="NCBIfam" id="TIGR00589">
    <property type="entry name" value="ogt"/>
    <property type="match status" value="1"/>
</dbReference>
<dbReference type="GO" id="GO:0003700">
    <property type="term" value="F:DNA-binding transcription factor activity"/>
    <property type="evidence" value="ECO:0007669"/>
    <property type="project" value="InterPro"/>
</dbReference>
<dbReference type="PROSITE" id="PS01124">
    <property type="entry name" value="HTH_ARAC_FAMILY_2"/>
    <property type="match status" value="1"/>
</dbReference>
<dbReference type="PANTHER" id="PTHR10815">
    <property type="entry name" value="METHYLATED-DNA--PROTEIN-CYSTEINE METHYLTRANSFERASE"/>
    <property type="match status" value="1"/>
</dbReference>
<dbReference type="Pfam" id="PF01035">
    <property type="entry name" value="DNA_binding_1"/>
    <property type="match status" value="1"/>
</dbReference>
<evidence type="ECO:0000256" key="8">
    <source>
        <dbReference type="ARBA" id="ARBA00023204"/>
    </source>
</evidence>
<dbReference type="GO" id="GO:0006281">
    <property type="term" value="P:DNA repair"/>
    <property type="evidence" value="ECO:0007669"/>
    <property type="project" value="UniProtKB-KW"/>
</dbReference>
<comment type="caution">
    <text evidence="13">The sequence shown here is derived from an EMBL/GenBank/DDBJ whole genome shotgun (WGS) entry which is preliminary data.</text>
</comment>
<evidence type="ECO:0000256" key="5">
    <source>
        <dbReference type="ARBA" id="ARBA00022679"/>
    </source>
</evidence>
<dbReference type="GO" id="GO:0008270">
    <property type="term" value="F:zinc ion binding"/>
    <property type="evidence" value="ECO:0007669"/>
    <property type="project" value="InterPro"/>
</dbReference>
<dbReference type="GO" id="GO:0032259">
    <property type="term" value="P:methylation"/>
    <property type="evidence" value="ECO:0007669"/>
    <property type="project" value="UniProtKB-KW"/>
</dbReference>
<feature type="active site" description="Nucleophile; methyl group acceptor from methylphosphotriester" evidence="10">
    <location>
        <position position="37"/>
    </location>
</feature>
<evidence type="ECO:0000256" key="9">
    <source>
        <dbReference type="ARBA" id="ARBA00049348"/>
    </source>
</evidence>
<dbReference type="InterPro" id="IPR035451">
    <property type="entry name" value="Ada-like_dom_sf"/>
</dbReference>
<keyword evidence="7" id="KW-0010">Activator</keyword>
<dbReference type="SUPFAM" id="SSF57884">
    <property type="entry name" value="Ada DNA repair protein, N-terminal domain (N-Ada 10)"/>
    <property type="match status" value="1"/>
</dbReference>
<comment type="catalytic activity">
    <reaction evidence="9">
        <text>a 6-O-methyl-2'-deoxyguanosine in DNA + L-cysteinyl-[protein] = S-methyl-L-cysteinyl-[protein] + a 2'-deoxyguanosine in DNA</text>
        <dbReference type="Rhea" id="RHEA:24000"/>
        <dbReference type="Rhea" id="RHEA-COMP:10131"/>
        <dbReference type="Rhea" id="RHEA-COMP:10132"/>
        <dbReference type="Rhea" id="RHEA-COMP:11367"/>
        <dbReference type="Rhea" id="RHEA-COMP:11368"/>
        <dbReference type="ChEBI" id="CHEBI:29950"/>
        <dbReference type="ChEBI" id="CHEBI:82612"/>
        <dbReference type="ChEBI" id="CHEBI:85445"/>
        <dbReference type="ChEBI" id="CHEBI:85448"/>
        <dbReference type="EC" id="2.1.1.63"/>
    </reaction>
</comment>
<dbReference type="InterPro" id="IPR004026">
    <property type="entry name" value="Ada_DNA_repair_Zn-bd"/>
</dbReference>
<dbReference type="Gene3D" id="1.10.10.60">
    <property type="entry name" value="Homeodomain-like"/>
    <property type="match status" value="1"/>
</dbReference>
<evidence type="ECO:0000256" key="2">
    <source>
        <dbReference type="ARBA" id="ARBA00008711"/>
    </source>
</evidence>
<dbReference type="Gene3D" id="3.30.160.70">
    <property type="entry name" value="Methylated DNA-protein cysteine methyltransferase domain"/>
    <property type="match status" value="1"/>
</dbReference>
<dbReference type="InterPro" id="IPR001497">
    <property type="entry name" value="MethylDNA_cys_MeTrfase_AS"/>
</dbReference>
<dbReference type="Pfam" id="PF02805">
    <property type="entry name" value="Ada_Zn_binding"/>
    <property type="match status" value="1"/>
</dbReference>
<dbReference type="EC" id="2.1.1.63" evidence="3"/>
<keyword evidence="5" id="KW-0808">Transferase</keyword>
<accession>A0A430B1V3</accession>
<dbReference type="InterPro" id="IPR016221">
    <property type="entry name" value="Bifunct_regulatory_prot_Ada"/>
</dbReference>
<dbReference type="Gene3D" id="1.10.10.10">
    <property type="entry name" value="Winged helix-like DNA-binding domain superfamily/Winged helix DNA-binding domain"/>
    <property type="match status" value="1"/>
</dbReference>